<dbReference type="KEGG" id="cyn:Cyan7425_2090"/>
<dbReference type="OrthoDB" id="426849at2"/>
<accession>B8HUA8</accession>
<protein>
    <recommendedName>
        <fullName evidence="1">YlxR domain-containing protein</fullName>
    </recommendedName>
</protein>
<name>B8HUA8_CYAP4</name>
<evidence type="ECO:0000313" key="2">
    <source>
        <dbReference type="EMBL" id="ACL44453.1"/>
    </source>
</evidence>
<proteinExistence type="predicted"/>
<dbReference type="STRING" id="395961.Cyan7425_2090"/>
<dbReference type="SUPFAM" id="SSF64376">
    <property type="entry name" value="YlxR-like"/>
    <property type="match status" value="1"/>
</dbReference>
<dbReference type="AlphaFoldDB" id="B8HUA8"/>
<dbReference type="InterPro" id="IPR007393">
    <property type="entry name" value="YlxR_dom"/>
</dbReference>
<evidence type="ECO:0000259" key="1">
    <source>
        <dbReference type="Pfam" id="PF04296"/>
    </source>
</evidence>
<dbReference type="EMBL" id="CP001344">
    <property type="protein sequence ID" value="ACL44453.1"/>
    <property type="molecule type" value="Genomic_DNA"/>
</dbReference>
<gene>
    <name evidence="2" type="ordered locus">Cyan7425_2090</name>
</gene>
<dbReference type="InterPro" id="IPR035931">
    <property type="entry name" value="YlxR-like_sf"/>
</dbReference>
<dbReference type="InterPro" id="IPR037465">
    <property type="entry name" value="YlxR"/>
</dbReference>
<dbReference type="HOGENOM" id="CLU_147970_2_0_3"/>
<dbReference type="PANTHER" id="PTHR34215:SF1">
    <property type="entry name" value="YLXR DOMAIN-CONTAINING PROTEIN"/>
    <property type="match status" value="1"/>
</dbReference>
<dbReference type="PANTHER" id="PTHR34215">
    <property type="entry name" value="BLL0784 PROTEIN"/>
    <property type="match status" value="1"/>
</dbReference>
<sequence length="84" mass="9661">MEPNYRRCVSCRHLAPKQDFWRIVRVYPSAEVCLDEGSGRSAYLCPQLSCLELAQKKNRLGRALKTSVPPVIYLQLRQRLSPLS</sequence>
<organism evidence="2">
    <name type="scientific">Cyanothece sp. (strain PCC 7425 / ATCC 29141)</name>
    <dbReference type="NCBI Taxonomy" id="395961"/>
    <lineage>
        <taxon>Bacteria</taxon>
        <taxon>Bacillati</taxon>
        <taxon>Cyanobacteriota</taxon>
        <taxon>Cyanophyceae</taxon>
        <taxon>Gomontiellales</taxon>
        <taxon>Cyanothecaceae</taxon>
        <taxon>Cyanothece</taxon>
    </lineage>
</organism>
<dbReference type="eggNOG" id="COG2740">
    <property type="taxonomic scope" value="Bacteria"/>
</dbReference>
<dbReference type="Pfam" id="PF04296">
    <property type="entry name" value="YlxR"/>
    <property type="match status" value="1"/>
</dbReference>
<dbReference type="Gene3D" id="3.30.1230.10">
    <property type="entry name" value="YlxR-like"/>
    <property type="match status" value="1"/>
</dbReference>
<feature type="domain" description="YlxR" evidence="1">
    <location>
        <begin position="6"/>
        <end position="78"/>
    </location>
</feature>
<reference evidence="2" key="1">
    <citation type="submission" date="2009-01" db="EMBL/GenBank/DDBJ databases">
        <title>Complete sequence of chromosome Cyanothece sp. PCC 7425.</title>
        <authorList>
            <consortium name="US DOE Joint Genome Institute"/>
            <person name="Lucas S."/>
            <person name="Copeland A."/>
            <person name="Lapidus A."/>
            <person name="Glavina del Rio T."/>
            <person name="Dalin E."/>
            <person name="Tice H."/>
            <person name="Bruce D."/>
            <person name="Goodwin L."/>
            <person name="Pitluck S."/>
            <person name="Sims D."/>
            <person name="Meineke L."/>
            <person name="Brettin T."/>
            <person name="Detter J.C."/>
            <person name="Han C."/>
            <person name="Larimer F."/>
            <person name="Land M."/>
            <person name="Hauser L."/>
            <person name="Kyrpides N."/>
            <person name="Ovchinnikova G."/>
            <person name="Liberton M."/>
            <person name="Stoeckel J."/>
            <person name="Banerjee A."/>
            <person name="Singh A."/>
            <person name="Page L."/>
            <person name="Sato H."/>
            <person name="Zhao L."/>
            <person name="Sherman L."/>
            <person name="Pakrasi H."/>
            <person name="Richardson P."/>
        </authorList>
    </citation>
    <scope>NUCLEOTIDE SEQUENCE</scope>
    <source>
        <strain evidence="2">PCC 7425</strain>
    </source>
</reference>